<accession>A0A067P4Z8</accession>
<protein>
    <recommendedName>
        <fullName evidence="2">Methyltransferase domain-containing protein</fullName>
    </recommendedName>
</protein>
<gene>
    <name evidence="3" type="ORF">JAAARDRAFT_42446</name>
</gene>
<dbReference type="InterPro" id="IPR026913">
    <property type="entry name" value="METTL24"/>
</dbReference>
<dbReference type="AlphaFoldDB" id="A0A067P4Z8"/>
<dbReference type="InParanoid" id="A0A067P4Z8"/>
<evidence type="ECO:0000256" key="1">
    <source>
        <dbReference type="SAM" id="Phobius"/>
    </source>
</evidence>
<keyword evidence="4" id="KW-1185">Reference proteome</keyword>
<organism evidence="3 4">
    <name type="scientific">Jaapia argillacea MUCL 33604</name>
    <dbReference type="NCBI Taxonomy" id="933084"/>
    <lineage>
        <taxon>Eukaryota</taxon>
        <taxon>Fungi</taxon>
        <taxon>Dikarya</taxon>
        <taxon>Basidiomycota</taxon>
        <taxon>Agaricomycotina</taxon>
        <taxon>Agaricomycetes</taxon>
        <taxon>Agaricomycetidae</taxon>
        <taxon>Jaapiales</taxon>
        <taxon>Jaapiaceae</taxon>
        <taxon>Jaapia</taxon>
    </lineage>
</organism>
<dbReference type="InterPro" id="IPR025714">
    <property type="entry name" value="Methyltranfer_dom"/>
</dbReference>
<sequence length="332" mass="38120">MASLVLSRHPRYALLIFLVLMGTLYMLASDKIPEYEGYGVNESKKPLGYDPDLGVRVQRAERVYQKMLKNREALVDKFGPNPNDVVNFPPDREPWPAYTVWDFFPPSFNCPHEVERIGAMGDGGKWICGLSRLTDKPDCIIYSIGVNYESSFEAEVLERTKHCQIWGYDFTTESFGPQIPRLLRSRAHFKPWGLGTKDAHGSGDVQKMYTLESLMKMNGHTHIDILKVDMESGEFDTLTAIVKPYLTSELPLPFGQLQLEIHLWGKSFAEFKQWWEMLEEAGLRPFFTEPNMVYQNYNRDGSPELSEYTYLNIKGNNIFISDGSSSDYVRHS</sequence>
<evidence type="ECO:0000259" key="2">
    <source>
        <dbReference type="Pfam" id="PF13383"/>
    </source>
</evidence>
<keyword evidence="1" id="KW-0472">Membrane</keyword>
<feature type="domain" description="Methyltransferase" evidence="2">
    <location>
        <begin position="101"/>
        <end position="294"/>
    </location>
</feature>
<proteinExistence type="predicted"/>
<dbReference type="PANTHER" id="PTHR32026:SF10">
    <property type="entry name" value="METHYLTRANSFERASE-LIKE PROTEIN 24-RELATED"/>
    <property type="match status" value="1"/>
</dbReference>
<dbReference type="HOGENOM" id="CLU_066046_1_0_1"/>
<dbReference type="Proteomes" id="UP000027265">
    <property type="component" value="Unassembled WGS sequence"/>
</dbReference>
<keyword evidence="1" id="KW-0812">Transmembrane</keyword>
<evidence type="ECO:0000313" key="3">
    <source>
        <dbReference type="EMBL" id="KDQ49958.1"/>
    </source>
</evidence>
<dbReference type="STRING" id="933084.A0A067P4Z8"/>
<dbReference type="OrthoDB" id="10006218at2759"/>
<name>A0A067P4Z8_9AGAM</name>
<evidence type="ECO:0000313" key="4">
    <source>
        <dbReference type="Proteomes" id="UP000027265"/>
    </source>
</evidence>
<reference evidence="4" key="1">
    <citation type="journal article" date="2014" name="Proc. Natl. Acad. Sci. U.S.A.">
        <title>Extensive sampling of basidiomycete genomes demonstrates inadequacy of the white-rot/brown-rot paradigm for wood decay fungi.</title>
        <authorList>
            <person name="Riley R."/>
            <person name="Salamov A.A."/>
            <person name="Brown D.W."/>
            <person name="Nagy L.G."/>
            <person name="Floudas D."/>
            <person name="Held B.W."/>
            <person name="Levasseur A."/>
            <person name="Lombard V."/>
            <person name="Morin E."/>
            <person name="Otillar R."/>
            <person name="Lindquist E.A."/>
            <person name="Sun H."/>
            <person name="LaButti K.M."/>
            <person name="Schmutz J."/>
            <person name="Jabbour D."/>
            <person name="Luo H."/>
            <person name="Baker S.E."/>
            <person name="Pisabarro A.G."/>
            <person name="Walton J.D."/>
            <person name="Blanchette R.A."/>
            <person name="Henrissat B."/>
            <person name="Martin F."/>
            <person name="Cullen D."/>
            <person name="Hibbett D.S."/>
            <person name="Grigoriev I.V."/>
        </authorList>
    </citation>
    <scope>NUCLEOTIDE SEQUENCE [LARGE SCALE GENOMIC DNA]</scope>
    <source>
        <strain evidence="4">MUCL 33604</strain>
    </source>
</reference>
<keyword evidence="1" id="KW-1133">Transmembrane helix</keyword>
<dbReference type="Pfam" id="PF13383">
    <property type="entry name" value="Methyltransf_22"/>
    <property type="match status" value="1"/>
</dbReference>
<dbReference type="EMBL" id="KL197769">
    <property type="protein sequence ID" value="KDQ49958.1"/>
    <property type="molecule type" value="Genomic_DNA"/>
</dbReference>
<feature type="transmembrane region" description="Helical" evidence="1">
    <location>
        <begin position="12"/>
        <end position="28"/>
    </location>
</feature>
<dbReference type="PANTHER" id="PTHR32026">
    <property type="entry name" value="METHYLTRANSFERASE-LIKE PROTEIN 24"/>
    <property type="match status" value="1"/>
</dbReference>